<evidence type="ECO:0000313" key="2">
    <source>
        <dbReference type="EMBL" id="HEU00170.1"/>
    </source>
</evidence>
<dbReference type="SUPFAM" id="SSF46785">
    <property type="entry name" value="Winged helix' DNA-binding domain"/>
    <property type="match status" value="1"/>
</dbReference>
<name>A0A9C9NDP3_9HYPH</name>
<dbReference type="Proteomes" id="UP000885680">
    <property type="component" value="Unassembled WGS sequence"/>
</dbReference>
<dbReference type="EMBL" id="DRGN01000101">
    <property type="protein sequence ID" value="HEU00170.1"/>
    <property type="molecule type" value="Genomic_DNA"/>
</dbReference>
<dbReference type="PROSITE" id="PS50995">
    <property type="entry name" value="HTH_MARR_2"/>
    <property type="match status" value="1"/>
</dbReference>
<organism evidence="2 3">
    <name type="scientific">Aurantimonas coralicida</name>
    <dbReference type="NCBI Taxonomy" id="182270"/>
    <lineage>
        <taxon>Bacteria</taxon>
        <taxon>Pseudomonadati</taxon>
        <taxon>Pseudomonadota</taxon>
        <taxon>Alphaproteobacteria</taxon>
        <taxon>Hyphomicrobiales</taxon>
        <taxon>Aurantimonadaceae</taxon>
        <taxon>Aurantimonas</taxon>
    </lineage>
</organism>
<dbReference type="GO" id="GO:0006950">
    <property type="term" value="P:response to stress"/>
    <property type="evidence" value="ECO:0007669"/>
    <property type="project" value="TreeGrafter"/>
</dbReference>
<dbReference type="SMART" id="SM00347">
    <property type="entry name" value="HTH_MARR"/>
    <property type="match status" value="1"/>
</dbReference>
<proteinExistence type="predicted"/>
<evidence type="ECO:0000313" key="3">
    <source>
        <dbReference type="Proteomes" id="UP000885680"/>
    </source>
</evidence>
<protein>
    <submittedName>
        <fullName evidence="2">MarR family transcriptional regulator</fullName>
    </submittedName>
</protein>
<dbReference type="PANTHER" id="PTHR33164">
    <property type="entry name" value="TRANSCRIPTIONAL REGULATOR, MARR FAMILY"/>
    <property type="match status" value="1"/>
</dbReference>
<feature type="domain" description="HTH marR-type" evidence="1">
    <location>
        <begin position="22"/>
        <end position="157"/>
    </location>
</feature>
<reference evidence="2" key="1">
    <citation type="journal article" date="2020" name="mSystems">
        <title>Genome- and Community-Level Interaction Insights into Carbon Utilization and Element Cycling Functions of Hydrothermarchaeota in Hydrothermal Sediment.</title>
        <authorList>
            <person name="Zhou Z."/>
            <person name="Liu Y."/>
            <person name="Xu W."/>
            <person name="Pan J."/>
            <person name="Luo Z.H."/>
            <person name="Li M."/>
        </authorList>
    </citation>
    <scope>NUCLEOTIDE SEQUENCE</scope>
    <source>
        <strain evidence="2">HyVt-347</strain>
    </source>
</reference>
<gene>
    <name evidence="2" type="ORF">ENH89_07410</name>
</gene>
<dbReference type="Pfam" id="PF12802">
    <property type="entry name" value="MarR_2"/>
    <property type="match status" value="1"/>
</dbReference>
<dbReference type="AlphaFoldDB" id="A0A9C9NDP3"/>
<accession>A0A9C9NDP3</accession>
<dbReference type="InterPro" id="IPR000835">
    <property type="entry name" value="HTH_MarR-typ"/>
</dbReference>
<dbReference type="Gene3D" id="1.10.10.10">
    <property type="entry name" value="Winged helix-like DNA-binding domain superfamily/Winged helix DNA-binding domain"/>
    <property type="match status" value="1"/>
</dbReference>
<dbReference type="InterPro" id="IPR039422">
    <property type="entry name" value="MarR/SlyA-like"/>
</dbReference>
<sequence length="162" mass="17691">MTSNSPGVGQRLMSANKTEGRTLFLTNRLIRAATALGRITAQVHRDEHGLTAPEFSVLIILGAADGKAFTSSYIVETTAMDKTKVSRAVSSLDRRGWLGRSRATADRRFEYLTLTEAGRRAYLALIPKVEEAENRVLSELSAEELAGLERGLAGLDRALDQE</sequence>
<dbReference type="PANTHER" id="PTHR33164:SF43">
    <property type="entry name" value="HTH-TYPE TRANSCRIPTIONAL REPRESSOR YETL"/>
    <property type="match status" value="1"/>
</dbReference>
<dbReference type="PRINTS" id="PR00598">
    <property type="entry name" value="HTHMARR"/>
</dbReference>
<evidence type="ECO:0000259" key="1">
    <source>
        <dbReference type="PROSITE" id="PS50995"/>
    </source>
</evidence>
<comment type="caution">
    <text evidence="2">The sequence shown here is derived from an EMBL/GenBank/DDBJ whole genome shotgun (WGS) entry which is preliminary data.</text>
</comment>
<dbReference type="GO" id="GO:0003700">
    <property type="term" value="F:DNA-binding transcription factor activity"/>
    <property type="evidence" value="ECO:0007669"/>
    <property type="project" value="InterPro"/>
</dbReference>
<dbReference type="InterPro" id="IPR036388">
    <property type="entry name" value="WH-like_DNA-bd_sf"/>
</dbReference>
<dbReference type="InterPro" id="IPR036390">
    <property type="entry name" value="WH_DNA-bd_sf"/>
</dbReference>